<dbReference type="GO" id="GO:0006220">
    <property type="term" value="P:pyrimidine nucleotide metabolic process"/>
    <property type="evidence" value="ECO:0007669"/>
    <property type="project" value="UniProtKB-UniRule"/>
</dbReference>
<protein>
    <recommendedName>
        <fullName evidence="15">Bifunctional pantoate ligase/cytidylate kinase</fullName>
    </recommendedName>
    <domain>
        <recommendedName>
            <fullName evidence="15">Pantothenate synthetase</fullName>
            <shortName evidence="15">PS</shortName>
            <ecNumber evidence="15">6.3.2.1</ecNumber>
        </recommendedName>
        <alternativeName>
            <fullName evidence="15">Pantoate--beta-alanine ligase</fullName>
        </alternativeName>
        <alternativeName>
            <fullName evidence="15">Pantoate-activating enzyme</fullName>
        </alternativeName>
    </domain>
    <domain>
        <recommendedName>
            <fullName evidence="15">Cytidylate kinase</fullName>
            <shortName evidence="15">CK</shortName>
            <ecNumber evidence="15">2.7.4.25</ecNumber>
        </recommendedName>
        <alternativeName>
            <fullName evidence="15">Cytidine monophosphate kinase</fullName>
            <shortName evidence="15">CMP kinase</shortName>
        </alternativeName>
    </domain>
</protein>
<dbReference type="GO" id="GO:0005524">
    <property type="term" value="F:ATP binding"/>
    <property type="evidence" value="ECO:0007669"/>
    <property type="project" value="UniProtKB-UniRule"/>
</dbReference>
<dbReference type="STRING" id="251229.Chro_5518"/>
<dbReference type="AlphaFoldDB" id="K9U8W8"/>
<dbReference type="NCBIfam" id="TIGR00125">
    <property type="entry name" value="cyt_tran_rel"/>
    <property type="match status" value="1"/>
</dbReference>
<feature type="binding site" evidence="15">
    <location>
        <position position="70"/>
    </location>
    <ligand>
        <name>beta-alanine</name>
        <dbReference type="ChEBI" id="CHEBI:57966"/>
    </ligand>
</feature>
<dbReference type="InterPro" id="IPR011994">
    <property type="entry name" value="Cytidylate_kinase_dom"/>
</dbReference>
<dbReference type="eggNOG" id="COG0414">
    <property type="taxonomic scope" value="Bacteria"/>
</dbReference>
<dbReference type="EC" id="6.3.2.1" evidence="15"/>
<keyword evidence="7 15" id="KW-0808">Transferase</keyword>
<comment type="catalytic activity">
    <reaction evidence="14 15">
        <text>CMP + ATP = CDP + ADP</text>
        <dbReference type="Rhea" id="RHEA:11600"/>
        <dbReference type="ChEBI" id="CHEBI:30616"/>
        <dbReference type="ChEBI" id="CHEBI:58069"/>
        <dbReference type="ChEBI" id="CHEBI:60377"/>
        <dbReference type="ChEBI" id="CHEBI:456216"/>
        <dbReference type="EC" id="2.7.4.25"/>
    </reaction>
</comment>
<dbReference type="RefSeq" id="WP_015157413.1">
    <property type="nucleotide sequence ID" value="NC_019695.1"/>
</dbReference>
<comment type="catalytic activity">
    <reaction evidence="12 15">
        <text>dCMP + ATP = dCDP + ADP</text>
        <dbReference type="Rhea" id="RHEA:25094"/>
        <dbReference type="ChEBI" id="CHEBI:30616"/>
        <dbReference type="ChEBI" id="CHEBI:57566"/>
        <dbReference type="ChEBI" id="CHEBI:58593"/>
        <dbReference type="ChEBI" id="CHEBI:456216"/>
        <dbReference type="EC" id="2.7.4.25"/>
    </reaction>
</comment>
<keyword evidence="6 15" id="KW-0566">Pantothenate biosynthesis</keyword>
<dbReference type="EMBL" id="CP003597">
    <property type="protein sequence ID" value="AFY90876.1"/>
    <property type="molecule type" value="Genomic_DNA"/>
</dbReference>
<comment type="subcellular location">
    <subcellularLocation>
        <location evidence="15">Cytoplasm</location>
    </subcellularLocation>
</comment>
<dbReference type="Pfam" id="PF02224">
    <property type="entry name" value="Cytidylate_kin"/>
    <property type="match status" value="1"/>
</dbReference>
<dbReference type="NCBIfam" id="TIGR00018">
    <property type="entry name" value="panC"/>
    <property type="match status" value="1"/>
</dbReference>
<dbReference type="InParanoid" id="K9U8W8"/>
<dbReference type="InterPro" id="IPR024894">
    <property type="entry name" value="Pantoate_ligase/cytidylate_kin"/>
</dbReference>
<feature type="binding site" evidence="15">
    <location>
        <position position="70"/>
    </location>
    <ligand>
        <name>(R)-pantoate</name>
        <dbReference type="ChEBI" id="CHEBI:15980"/>
    </ligand>
</feature>
<dbReference type="NCBIfam" id="NF010004">
    <property type="entry name" value="PRK13477.1"/>
    <property type="match status" value="1"/>
</dbReference>
<comment type="similarity">
    <text evidence="15">In the C-terminal section; belongs to the cytidylate kinase family. Type 1 subfamily.</text>
</comment>
<dbReference type="CDD" id="cd02020">
    <property type="entry name" value="CMPK"/>
    <property type="match status" value="1"/>
</dbReference>
<feature type="region of interest" description="Disordered" evidence="16">
    <location>
        <begin position="110"/>
        <end position="136"/>
    </location>
</feature>
<keyword evidence="10 15" id="KW-0067">ATP-binding</keyword>
<comment type="catalytic activity">
    <reaction evidence="13 15">
        <text>(R)-pantoate + beta-alanine + ATP = (R)-pantothenate + AMP + diphosphate + H(+)</text>
        <dbReference type="Rhea" id="RHEA:10912"/>
        <dbReference type="ChEBI" id="CHEBI:15378"/>
        <dbReference type="ChEBI" id="CHEBI:15980"/>
        <dbReference type="ChEBI" id="CHEBI:29032"/>
        <dbReference type="ChEBI" id="CHEBI:30616"/>
        <dbReference type="ChEBI" id="CHEBI:33019"/>
        <dbReference type="ChEBI" id="CHEBI:57966"/>
        <dbReference type="ChEBI" id="CHEBI:456215"/>
        <dbReference type="EC" id="6.3.2.1"/>
    </reaction>
</comment>
<feature type="binding site" evidence="15">
    <location>
        <begin position="231"/>
        <end position="234"/>
    </location>
    <ligand>
        <name>ATP</name>
        <dbReference type="ChEBI" id="CHEBI:30616"/>
    </ligand>
</feature>
<evidence type="ECO:0000256" key="13">
    <source>
        <dbReference type="ARBA" id="ARBA00048258"/>
    </source>
</evidence>
<dbReference type="CDD" id="cd00560">
    <property type="entry name" value="PanC"/>
    <property type="match status" value="1"/>
</dbReference>
<dbReference type="SUPFAM" id="SSF52540">
    <property type="entry name" value="P-loop containing nucleoside triphosphate hydrolases"/>
    <property type="match status" value="1"/>
</dbReference>
<dbReference type="HAMAP" id="MF_01349">
    <property type="entry name" value="PanCY"/>
    <property type="match status" value="1"/>
</dbReference>
<keyword evidence="4 15" id="KW-0963">Cytoplasm</keyword>
<evidence type="ECO:0000256" key="12">
    <source>
        <dbReference type="ARBA" id="ARBA00047615"/>
    </source>
</evidence>
<comment type="function">
    <text evidence="15">Catalyzes the transfer of a phosphate group from ATP to either CMP or dCMP to form CDP or dCDP and ADP, respectively.</text>
</comment>
<feature type="domain" description="Cytidylate kinase" evidence="17">
    <location>
        <begin position="333"/>
        <end position="549"/>
    </location>
</feature>
<dbReference type="PATRIC" id="fig|251229.3.peg.6453"/>
<dbReference type="PANTHER" id="PTHR21299:SF2">
    <property type="entry name" value="CYTIDYLATE KINASE"/>
    <property type="match status" value="1"/>
</dbReference>
<feature type="binding site" evidence="15">
    <location>
        <begin position="39"/>
        <end position="46"/>
    </location>
    <ligand>
        <name>ATP</name>
        <dbReference type="ChEBI" id="CHEBI:30616"/>
    </ligand>
</feature>
<dbReference type="UniPathway" id="UPA00028">
    <property type="reaction ID" value="UER00005"/>
</dbReference>
<dbReference type="GO" id="GO:0036431">
    <property type="term" value="F:dCMP kinase activity"/>
    <property type="evidence" value="ECO:0007669"/>
    <property type="project" value="InterPro"/>
</dbReference>
<dbReference type="GO" id="GO:0036430">
    <property type="term" value="F:CMP kinase activity"/>
    <property type="evidence" value="ECO:0007669"/>
    <property type="project" value="RHEA"/>
</dbReference>
<evidence type="ECO:0000256" key="2">
    <source>
        <dbReference type="ARBA" id="ARBA00009256"/>
    </source>
</evidence>
<dbReference type="KEGG" id="cthe:Chro_5518"/>
<dbReference type="Gene3D" id="3.40.50.300">
    <property type="entry name" value="P-loop containing nucleotide triphosphate hydrolases"/>
    <property type="match status" value="1"/>
</dbReference>
<dbReference type="Gene3D" id="3.40.50.620">
    <property type="entry name" value="HUPs"/>
    <property type="match status" value="1"/>
</dbReference>
<evidence type="ECO:0000313" key="19">
    <source>
        <dbReference type="Proteomes" id="UP000010384"/>
    </source>
</evidence>
<dbReference type="EC" id="2.7.4.25" evidence="15"/>
<evidence type="ECO:0000256" key="6">
    <source>
        <dbReference type="ARBA" id="ARBA00022655"/>
    </source>
</evidence>
<keyword evidence="5 15" id="KW-0436">Ligase</keyword>
<evidence type="ECO:0000313" key="18">
    <source>
        <dbReference type="EMBL" id="AFY90876.1"/>
    </source>
</evidence>
<evidence type="ECO:0000256" key="14">
    <source>
        <dbReference type="ARBA" id="ARBA00048478"/>
    </source>
</evidence>
<feature type="region of interest" description="Pantoate--beta-alanine ligase" evidence="15">
    <location>
        <begin position="1"/>
        <end position="324"/>
    </location>
</feature>
<evidence type="ECO:0000256" key="3">
    <source>
        <dbReference type="ARBA" id="ARBA00009427"/>
    </source>
</evidence>
<organism evidence="18 19">
    <name type="scientific">Chroococcidiopsis thermalis (strain PCC 7203)</name>
    <dbReference type="NCBI Taxonomy" id="251229"/>
    <lineage>
        <taxon>Bacteria</taxon>
        <taxon>Bacillati</taxon>
        <taxon>Cyanobacteriota</taxon>
        <taxon>Cyanophyceae</taxon>
        <taxon>Chroococcidiopsidales</taxon>
        <taxon>Chroococcidiopsidaceae</taxon>
        <taxon>Chroococcidiopsis</taxon>
    </lineage>
</organism>
<keyword evidence="9 15" id="KW-0418">Kinase</keyword>
<accession>K9U8W8</accession>
<dbReference type="SUPFAM" id="SSF52374">
    <property type="entry name" value="Nucleotidylyl transferase"/>
    <property type="match status" value="1"/>
</dbReference>
<feature type="binding site" evidence="15">
    <location>
        <position position="200"/>
    </location>
    <ligand>
        <name>(R)-pantoate</name>
        <dbReference type="ChEBI" id="CHEBI:15980"/>
    </ligand>
</feature>
<dbReference type="GO" id="GO:0015949">
    <property type="term" value="P:nucleobase-containing small molecule interconversion"/>
    <property type="evidence" value="ECO:0007669"/>
    <property type="project" value="TreeGrafter"/>
</dbReference>
<dbReference type="InterPro" id="IPR004821">
    <property type="entry name" value="Cyt_trans-like"/>
</dbReference>
<dbReference type="NCBIfam" id="TIGR00017">
    <property type="entry name" value="cmk"/>
    <property type="match status" value="1"/>
</dbReference>
<feature type="active site" description="Proton donor" evidence="15">
    <location>
        <position position="46"/>
    </location>
</feature>
<comment type="pathway">
    <text evidence="1 15">Cofactor biosynthesis; (R)-pantothenate biosynthesis; (R)-pantothenate from (R)-pantoate and beta-alanine: step 1/1.</text>
</comment>
<evidence type="ECO:0000256" key="8">
    <source>
        <dbReference type="ARBA" id="ARBA00022741"/>
    </source>
</evidence>
<comment type="similarity">
    <text evidence="2">Belongs to the pantothenate synthetase family.</text>
</comment>
<evidence type="ECO:0000256" key="16">
    <source>
        <dbReference type="SAM" id="MobiDB-lite"/>
    </source>
</evidence>
<comment type="similarity">
    <text evidence="3">Belongs to the cytidylate kinase family. Type 1 subfamily.</text>
</comment>
<evidence type="ECO:0000256" key="5">
    <source>
        <dbReference type="ARBA" id="ARBA00022598"/>
    </source>
</evidence>
<dbReference type="PANTHER" id="PTHR21299">
    <property type="entry name" value="CYTIDYLATE KINASE/PANTOATE-BETA-ALANINE LIGASE"/>
    <property type="match status" value="1"/>
</dbReference>
<dbReference type="InterPro" id="IPR027417">
    <property type="entry name" value="P-loop_NTPase"/>
</dbReference>
<dbReference type="HOGENOM" id="CLU_037427_0_0_3"/>
<dbReference type="GO" id="GO:0004592">
    <property type="term" value="F:pantoate-beta-alanine ligase activity"/>
    <property type="evidence" value="ECO:0007669"/>
    <property type="project" value="UniProtKB-UniRule"/>
</dbReference>
<keyword evidence="19" id="KW-1185">Reference proteome</keyword>
<dbReference type="InterPro" id="IPR042176">
    <property type="entry name" value="Pantoate_ligase_C"/>
</dbReference>
<keyword evidence="8 15" id="KW-0547">Nucleotide-binding</keyword>
<dbReference type="OrthoDB" id="9773087at2"/>
<feature type="compositionally biased region" description="Basic and acidic residues" evidence="16">
    <location>
        <begin position="110"/>
        <end position="135"/>
    </location>
</feature>
<evidence type="ECO:0000256" key="11">
    <source>
        <dbReference type="ARBA" id="ARBA00023268"/>
    </source>
</evidence>
<evidence type="ECO:0000259" key="17">
    <source>
        <dbReference type="Pfam" id="PF02224"/>
    </source>
</evidence>
<comment type="function">
    <text evidence="15">Catalyzes the condensation of pantoate with beta-alanine in an ATP-dependent reaction via a pantoyl-adenylate intermediate.</text>
</comment>
<proteinExistence type="inferred from homology"/>
<dbReference type="HAMAP" id="MF_00238">
    <property type="entry name" value="Cytidyl_kinase_type1"/>
    <property type="match status" value="1"/>
</dbReference>
<evidence type="ECO:0000256" key="7">
    <source>
        <dbReference type="ARBA" id="ARBA00022679"/>
    </source>
</evidence>
<evidence type="ECO:0000256" key="15">
    <source>
        <dbReference type="HAMAP-Rule" id="MF_01349"/>
    </source>
</evidence>
<dbReference type="Pfam" id="PF02569">
    <property type="entry name" value="Pantoate_ligase"/>
    <property type="match status" value="1"/>
</dbReference>
<dbReference type="InterPro" id="IPR003136">
    <property type="entry name" value="Cytidylate_kin"/>
</dbReference>
<evidence type="ECO:0000256" key="4">
    <source>
        <dbReference type="ARBA" id="ARBA00022490"/>
    </source>
</evidence>
<feature type="binding site" evidence="15">
    <location>
        <position position="223"/>
    </location>
    <ligand>
        <name>ATP</name>
        <dbReference type="ChEBI" id="CHEBI:30616"/>
    </ligand>
</feature>
<dbReference type="eggNOG" id="COG0283">
    <property type="taxonomic scope" value="Bacteria"/>
</dbReference>
<dbReference type="HAMAP" id="MF_00158">
    <property type="entry name" value="PanC"/>
    <property type="match status" value="1"/>
</dbReference>
<dbReference type="GO" id="GO:0005829">
    <property type="term" value="C:cytosol"/>
    <property type="evidence" value="ECO:0007669"/>
    <property type="project" value="TreeGrafter"/>
</dbReference>
<comment type="similarity">
    <text evidence="15">In the N-terminal section; belongs to the pantothenate synthetase family.</text>
</comment>
<name>K9U8W8_CHRTP</name>
<dbReference type="GO" id="GO:0015940">
    <property type="term" value="P:pantothenate biosynthetic process"/>
    <property type="evidence" value="ECO:0007669"/>
    <property type="project" value="UniProtKB-UniRule"/>
</dbReference>
<feature type="binding site" evidence="15">
    <location>
        <begin position="194"/>
        <end position="197"/>
    </location>
    <ligand>
        <name>ATP</name>
        <dbReference type="ChEBI" id="CHEBI:30616"/>
    </ligand>
</feature>
<feature type="region of interest" description="Cytidylate kinase" evidence="15">
    <location>
        <begin position="325"/>
        <end position="560"/>
    </location>
</feature>
<dbReference type="InterPro" id="IPR003721">
    <property type="entry name" value="Pantoate_ligase"/>
</dbReference>
<evidence type="ECO:0000256" key="9">
    <source>
        <dbReference type="ARBA" id="ARBA00022777"/>
    </source>
</evidence>
<dbReference type="Gene3D" id="3.30.1300.10">
    <property type="entry name" value="Pantoate-beta-alanine ligase, C-terminal domain"/>
    <property type="match status" value="1"/>
</dbReference>
<reference evidence="18 19" key="1">
    <citation type="submission" date="2012-06" db="EMBL/GenBank/DDBJ databases">
        <title>Finished chromosome of genome of Chroococcidiopsis thermalis PCC 7203.</title>
        <authorList>
            <consortium name="US DOE Joint Genome Institute"/>
            <person name="Gugger M."/>
            <person name="Coursin T."/>
            <person name="Rippka R."/>
            <person name="Tandeau De Marsac N."/>
            <person name="Huntemann M."/>
            <person name="Wei C.-L."/>
            <person name="Han J."/>
            <person name="Detter J.C."/>
            <person name="Han C."/>
            <person name="Tapia R."/>
            <person name="Davenport K."/>
            <person name="Daligault H."/>
            <person name="Erkkila T."/>
            <person name="Gu W."/>
            <person name="Munk A.C.C."/>
            <person name="Teshima H."/>
            <person name="Xu Y."/>
            <person name="Chain P."/>
            <person name="Chen A."/>
            <person name="Krypides N."/>
            <person name="Mavromatis K."/>
            <person name="Markowitz V."/>
            <person name="Szeto E."/>
            <person name="Ivanova N."/>
            <person name="Mikhailova N."/>
            <person name="Ovchinnikova G."/>
            <person name="Pagani I."/>
            <person name="Pati A."/>
            <person name="Goodwin L."/>
            <person name="Peters L."/>
            <person name="Pitluck S."/>
            <person name="Woyke T."/>
            <person name="Kerfeld C."/>
        </authorList>
    </citation>
    <scope>NUCLEOTIDE SEQUENCE [LARGE SCALE GENOMIC DNA]</scope>
    <source>
        <strain evidence="18 19">PCC 7203</strain>
    </source>
</reference>
<dbReference type="Proteomes" id="UP000010384">
    <property type="component" value="Chromosome"/>
</dbReference>
<evidence type="ECO:0000256" key="10">
    <source>
        <dbReference type="ARBA" id="ARBA00022840"/>
    </source>
</evidence>
<dbReference type="InterPro" id="IPR014729">
    <property type="entry name" value="Rossmann-like_a/b/a_fold"/>
</dbReference>
<evidence type="ECO:0000256" key="1">
    <source>
        <dbReference type="ARBA" id="ARBA00004990"/>
    </source>
</evidence>
<sequence length="560" mass="61183">MRLFATVAALRCYLSVLKAEAKRNLAASAEITVGLVPTMGALHAGHLSLMQRARQENDIVAVSIFVNPLQFGPTEDYQQYPRQLESDRQLCEQAGVDIIFAPTAEDLGIGERVKGDKGEGGDKGDKGEGGDKGDKGVITNYQLPITNYQLTQIIPPEEMTSVLCGESRPGHFQGVATIVTKLLNIVQPSRAYFGQKDGQQLAIIRRLVRDLSLPVEIVGCPTVREASGLAMSSRNQYLTPEQRERASYIYRGLQHAQAAFIAGKRDRQTLLTTVEQVLALAKGVAVEYLELVHPDTLRPVNRVEEAGTIAVAARVGTTRLIDNIILRDRQPIVAIDGPAGVGKSTVSRSVARELGLVYLDTGAMYRALTWLVLESGISVTDRCAIAELANRCEIQLAASLDAAQPVRVWINNREVTSAIRSLEVTANVSAIAAIPEVRHVLVKQQQQWGQKGGLVAEGRDIGTQVFPDADLKIFLTASVQERAKRRQQDFLAQGQPQVSLEQLERDIAARDWQDSNREVAPLKKAAGAVEIITDGKSITQVIAEIVSQYDRVFARTDQRG</sequence>
<dbReference type="FunCoup" id="K9U8W8">
    <property type="interactions" value="576"/>
</dbReference>
<gene>
    <name evidence="15" type="primary">panC/cmk</name>
    <name evidence="18" type="ORF">Chro_5518</name>
</gene>
<keyword evidence="11 15" id="KW-0511">Multifunctional enzyme</keyword>